<evidence type="ECO:0000256" key="5">
    <source>
        <dbReference type="ARBA" id="ARBA00022839"/>
    </source>
</evidence>
<dbReference type="Proteomes" id="UP000781173">
    <property type="component" value="Unassembled WGS sequence"/>
</dbReference>
<organism evidence="6 7">
    <name type="scientific">Candidatus Dojkabacteria bacterium</name>
    <dbReference type="NCBI Taxonomy" id="2099670"/>
    <lineage>
        <taxon>Bacteria</taxon>
        <taxon>Candidatus Dojkabacteria</taxon>
    </lineage>
</organism>
<comment type="similarity">
    <text evidence="1">Belongs to the XseB family.</text>
</comment>
<evidence type="ECO:0000256" key="4">
    <source>
        <dbReference type="ARBA" id="ARBA00022801"/>
    </source>
</evidence>
<gene>
    <name evidence="6" type="ORF">H3C67_01655</name>
</gene>
<dbReference type="SUPFAM" id="SSF116842">
    <property type="entry name" value="XseB-like"/>
    <property type="match status" value="1"/>
</dbReference>
<evidence type="ECO:0000313" key="7">
    <source>
        <dbReference type="Proteomes" id="UP000781173"/>
    </source>
</evidence>
<keyword evidence="2" id="KW-0963">Cytoplasm</keyword>
<reference evidence="6" key="1">
    <citation type="journal article" date="2022" name="ISME J.">
        <title>A general approach to explore prokaryotic protein glycosylation reveals the unique surface layer modulation of an anammox bacterium.</title>
        <authorList>
            <person name="Pabst M."/>
            <person name="Grouzdev D.S."/>
            <person name="Lawson C.E."/>
            <person name="Kleikamp H.B.C."/>
            <person name="de Ram C."/>
            <person name="Louwen R."/>
            <person name="Lin Y.M."/>
            <person name="Lucker S."/>
            <person name="van Loosdrecht M.C.M."/>
            <person name="Laureni M."/>
        </authorList>
    </citation>
    <scope>NUCLEOTIDE SEQUENCE</scope>
    <source>
        <strain evidence="6">BROCD043</strain>
    </source>
</reference>
<dbReference type="InterPro" id="IPR003761">
    <property type="entry name" value="Exonuc_VII_S"/>
</dbReference>
<dbReference type="EMBL" id="JACFOF010000003">
    <property type="protein sequence ID" value="MBW7953470.1"/>
    <property type="molecule type" value="Genomic_DNA"/>
</dbReference>
<sequence length="70" mass="8014">MSNKKQDIQSKLKRLDELVAYFEDSDNTPDIDSSLSNYEEAMKLVAEIKTELQGVTLKIKEIQAKYSSED</sequence>
<dbReference type="InterPro" id="IPR037004">
    <property type="entry name" value="Exonuc_VII_ssu_sf"/>
</dbReference>
<accession>A0A952AK05</accession>
<evidence type="ECO:0000256" key="1">
    <source>
        <dbReference type="ARBA" id="ARBA00009998"/>
    </source>
</evidence>
<name>A0A952AK05_9BACT</name>
<proteinExistence type="inferred from homology"/>
<dbReference type="GO" id="GO:0006308">
    <property type="term" value="P:DNA catabolic process"/>
    <property type="evidence" value="ECO:0007669"/>
    <property type="project" value="InterPro"/>
</dbReference>
<evidence type="ECO:0000256" key="3">
    <source>
        <dbReference type="ARBA" id="ARBA00022722"/>
    </source>
</evidence>
<dbReference type="GO" id="GO:0008855">
    <property type="term" value="F:exodeoxyribonuclease VII activity"/>
    <property type="evidence" value="ECO:0007669"/>
    <property type="project" value="InterPro"/>
</dbReference>
<evidence type="ECO:0000256" key="2">
    <source>
        <dbReference type="ARBA" id="ARBA00022490"/>
    </source>
</evidence>
<dbReference type="Pfam" id="PF02609">
    <property type="entry name" value="Exonuc_VII_S"/>
    <property type="match status" value="1"/>
</dbReference>
<dbReference type="Gene3D" id="1.10.287.1040">
    <property type="entry name" value="Exonuclease VII, small subunit"/>
    <property type="match status" value="1"/>
</dbReference>
<keyword evidence="3" id="KW-0540">Nuclease</keyword>
<evidence type="ECO:0000313" key="6">
    <source>
        <dbReference type="EMBL" id="MBW7953470.1"/>
    </source>
</evidence>
<keyword evidence="5" id="KW-0269">Exonuclease</keyword>
<dbReference type="GO" id="GO:0009318">
    <property type="term" value="C:exodeoxyribonuclease VII complex"/>
    <property type="evidence" value="ECO:0007669"/>
    <property type="project" value="InterPro"/>
</dbReference>
<comment type="caution">
    <text evidence="6">The sequence shown here is derived from an EMBL/GenBank/DDBJ whole genome shotgun (WGS) entry which is preliminary data.</text>
</comment>
<dbReference type="AlphaFoldDB" id="A0A952AK05"/>
<keyword evidence="4" id="KW-0378">Hydrolase</keyword>
<protein>
    <submittedName>
        <fullName evidence="6">Exodeoxyribonuclease VII small subunit</fullName>
    </submittedName>
</protein>